<dbReference type="AlphaFoldDB" id="A0A1H6DAY4"/>
<gene>
    <name evidence="3" type="ORF">SAMN04489712_11517</name>
</gene>
<accession>A0A1H6DAY4</accession>
<reference evidence="4" key="1">
    <citation type="submission" date="2016-10" db="EMBL/GenBank/DDBJ databases">
        <authorList>
            <person name="Varghese N."/>
            <person name="Submissions S."/>
        </authorList>
    </citation>
    <scope>NUCLEOTIDE SEQUENCE [LARGE SCALE GENOMIC DNA]</scope>
    <source>
        <strain evidence="4">DSM 43163</strain>
    </source>
</reference>
<keyword evidence="2" id="KW-0812">Transmembrane</keyword>
<keyword evidence="2" id="KW-1133">Transmembrane helix</keyword>
<dbReference type="Proteomes" id="UP000236723">
    <property type="component" value="Unassembled WGS sequence"/>
</dbReference>
<proteinExistence type="predicted"/>
<feature type="compositionally biased region" description="Basic and acidic residues" evidence="1">
    <location>
        <begin position="1"/>
        <end position="12"/>
    </location>
</feature>
<evidence type="ECO:0000313" key="3">
    <source>
        <dbReference type="EMBL" id="SEG82379.1"/>
    </source>
</evidence>
<evidence type="ECO:0000256" key="2">
    <source>
        <dbReference type="SAM" id="Phobius"/>
    </source>
</evidence>
<protein>
    <submittedName>
        <fullName evidence="3">Uncharacterized protein</fullName>
    </submittedName>
</protein>
<evidence type="ECO:0000313" key="4">
    <source>
        <dbReference type="Proteomes" id="UP000236723"/>
    </source>
</evidence>
<dbReference type="EMBL" id="FNVO01000015">
    <property type="protein sequence ID" value="SEG82379.1"/>
    <property type="molecule type" value="Genomic_DNA"/>
</dbReference>
<feature type="transmembrane region" description="Helical" evidence="2">
    <location>
        <begin position="40"/>
        <end position="58"/>
    </location>
</feature>
<name>A0A1H6DAY4_9ACTN</name>
<dbReference type="OrthoDB" id="9871614at2"/>
<sequence>MITEDSIRETLEHGASQAPDPDRVLAGLPARIRTARRRRMATASAGTVAALVTLSAVVNATGLSPLDQDRNVATGGPGAGNAYGPTWLPSGMYEVVRTVSFTSGPQRYERIWSFGPMTKVGRLRPLISLTVAEDGESPLDPLPSPDGRNAAPRTPRHIPGIDKVEPSGGPDVHASDGTSPPPGTDTGTGTEQVTINGHPAVRERSSNICAIAWRPTPTQLLTVVSQDMGNDCTVASRFAQSVAKGSSAPVNDAIKVNRMPEGYRVWSTGALRTNSSGCVARLSIRPADPTADPQLPLPADQIEYGHGPLPEGGEPLTVGGRPARYYERLELDETLFQVVAIDLGDGRRLLVNKYAREPVPRTVLVEFAGQISVGEPPNCNWLRD</sequence>
<evidence type="ECO:0000256" key="1">
    <source>
        <dbReference type="SAM" id="MobiDB-lite"/>
    </source>
</evidence>
<keyword evidence="4" id="KW-1185">Reference proteome</keyword>
<dbReference type="RefSeq" id="WP_103941615.1">
    <property type="nucleotide sequence ID" value="NZ_FNVO01000015.1"/>
</dbReference>
<feature type="region of interest" description="Disordered" evidence="1">
    <location>
        <begin position="134"/>
        <end position="193"/>
    </location>
</feature>
<keyword evidence="2" id="KW-0472">Membrane</keyword>
<feature type="region of interest" description="Disordered" evidence="1">
    <location>
        <begin position="1"/>
        <end position="23"/>
    </location>
</feature>
<organism evidence="3 4">
    <name type="scientific">Thermomonospora echinospora</name>
    <dbReference type="NCBI Taxonomy" id="1992"/>
    <lineage>
        <taxon>Bacteria</taxon>
        <taxon>Bacillati</taxon>
        <taxon>Actinomycetota</taxon>
        <taxon>Actinomycetes</taxon>
        <taxon>Streptosporangiales</taxon>
        <taxon>Thermomonosporaceae</taxon>
        <taxon>Thermomonospora</taxon>
    </lineage>
</organism>